<dbReference type="AlphaFoldDB" id="A0A841RBA1"/>
<protein>
    <submittedName>
        <fullName evidence="1">Uncharacterized protein</fullName>
    </submittedName>
</protein>
<comment type="caution">
    <text evidence="1">The sequence shown here is derived from an EMBL/GenBank/DDBJ whole genome shotgun (WGS) entry which is preliminary data.</text>
</comment>
<gene>
    <name evidence="1" type="ORF">HNR50_001350</name>
</gene>
<accession>A0A841RBA1</accession>
<evidence type="ECO:0000313" key="2">
    <source>
        <dbReference type="Proteomes" id="UP000587760"/>
    </source>
</evidence>
<sequence length="67" mass="7713">MLNNDTYLLLLLSKMKMDDFYSTSDQLRMTSFKKKIRSEKHGKVATFIFHKTGKALVSTGTRLLEIA</sequence>
<evidence type="ECO:0000313" key="1">
    <source>
        <dbReference type="EMBL" id="MBB6479692.1"/>
    </source>
</evidence>
<keyword evidence="2" id="KW-1185">Reference proteome</keyword>
<name>A0A841RBA1_9SPIO</name>
<organism evidence="1 2">
    <name type="scientific">Spirochaeta isovalerica</name>
    <dbReference type="NCBI Taxonomy" id="150"/>
    <lineage>
        <taxon>Bacteria</taxon>
        <taxon>Pseudomonadati</taxon>
        <taxon>Spirochaetota</taxon>
        <taxon>Spirochaetia</taxon>
        <taxon>Spirochaetales</taxon>
        <taxon>Spirochaetaceae</taxon>
        <taxon>Spirochaeta</taxon>
    </lineage>
</organism>
<proteinExistence type="predicted"/>
<reference evidence="1 2" key="1">
    <citation type="submission" date="2020-08" db="EMBL/GenBank/DDBJ databases">
        <title>Genomic Encyclopedia of Type Strains, Phase IV (KMG-IV): sequencing the most valuable type-strain genomes for metagenomic binning, comparative biology and taxonomic classification.</title>
        <authorList>
            <person name="Goeker M."/>
        </authorList>
    </citation>
    <scope>NUCLEOTIDE SEQUENCE [LARGE SCALE GENOMIC DNA]</scope>
    <source>
        <strain evidence="1 2">DSM 2461</strain>
    </source>
</reference>
<dbReference type="EMBL" id="JACHGJ010000002">
    <property type="protein sequence ID" value="MBB6479692.1"/>
    <property type="molecule type" value="Genomic_DNA"/>
</dbReference>
<dbReference type="RefSeq" id="WP_184745142.1">
    <property type="nucleotide sequence ID" value="NZ_JACHGJ010000002.1"/>
</dbReference>
<dbReference type="Proteomes" id="UP000587760">
    <property type="component" value="Unassembled WGS sequence"/>
</dbReference>